<keyword evidence="2" id="KW-0472">Membrane</keyword>
<name>A0A194S167_RHOGW</name>
<keyword evidence="4" id="KW-1185">Reference proteome</keyword>
<feature type="compositionally biased region" description="Basic and acidic residues" evidence="1">
    <location>
        <begin position="74"/>
        <end position="86"/>
    </location>
</feature>
<evidence type="ECO:0000256" key="2">
    <source>
        <dbReference type="SAM" id="Phobius"/>
    </source>
</evidence>
<dbReference type="GO" id="GO:0006915">
    <property type="term" value="P:apoptotic process"/>
    <property type="evidence" value="ECO:0007669"/>
    <property type="project" value="InterPro"/>
</dbReference>
<evidence type="ECO:0008006" key="5">
    <source>
        <dbReference type="Google" id="ProtNLM"/>
    </source>
</evidence>
<dbReference type="OMA" id="VWHANGI"/>
<feature type="transmembrane region" description="Helical" evidence="2">
    <location>
        <begin position="504"/>
        <end position="529"/>
    </location>
</feature>
<evidence type="ECO:0000313" key="3">
    <source>
        <dbReference type="EMBL" id="KPV74290.1"/>
    </source>
</evidence>
<gene>
    <name evidence="3" type="ORF">RHOBADRAFT_54133</name>
</gene>
<dbReference type="PANTHER" id="PTHR37402:SF1">
    <property type="entry name" value="GRAM DOMAIN-CONTAINING PROTEIN 4"/>
    <property type="match status" value="1"/>
</dbReference>
<feature type="compositionally biased region" description="Pro residues" evidence="1">
    <location>
        <begin position="1"/>
        <end position="11"/>
    </location>
</feature>
<feature type="transmembrane region" description="Helical" evidence="2">
    <location>
        <begin position="258"/>
        <end position="284"/>
    </location>
</feature>
<dbReference type="GeneID" id="28977613"/>
<sequence length="782" mass="84552">MLEPPPPPPRHPSTRAATPPPRSPAVPPRPRPPPSATDQPRQDHLEQPDQAPRAATTSAEPVVEVEHPSPTAHDAVDQHARPRPADPNDGPAMVPPRHPKTARFSSPLPSPRLSPPPSPPPLRGGGGTLSATERKLRDLEDQDTLDLLERVADQLTDVRLAGQDRGDIVYPAKADFVDDDGRIDWLGYGLAYAATAALDYTPPGLVAPPPPSTFSFRALRSDLERLYVLCPPRVWQRFLFGTFSSLWRWEDPRRTATWLAAYLALCLFDLVLVVPFALLVLYLVKAHWFPPSTDELLARAADRRSRTRDAAELGQQLSASSRFGLLAGEGVRGLWTEVRERLSRDDGGDEAAKTLAAALGPGAALGGGIAGGASAEPLLRQRRRAESSAQGSALARGLGSSAGVLGAAGAPTQVRLDELRPDDAAESPAGASAGEVEDLEYDPARGGPQGDGELSLYRLVRHLVSLLGPQAMIWCAEGADVVEMVKNVLIHPDHPASRAVALRFAFMCIVLLVTPTWVVYKSIWLFLGLEVFVLWRVRELYPDWRRATISYWWLLNGAPTDVEYALFVLRQRSLTDRPLKGAKTLRRSRASSSATSVKSASGAAAAAADQGSTRAVARRAGRALLRRANGAAGEEVLLANGESEAVLSSYFAMHVSAPGFLRLSRSTILFTPSRRLKRLGKLASRFTGADPDPDPDLVLDLDDDASFASGGTGSTATARQQGEVQIAVDEIASVRKETRMRAFEGLVVTTREGKVWRFANVARRDAAFNKLLSLSSARWEQA</sequence>
<organism evidence="3 4">
    <name type="scientific">Rhodotorula graminis (strain WP1)</name>
    <dbReference type="NCBI Taxonomy" id="578459"/>
    <lineage>
        <taxon>Eukaryota</taxon>
        <taxon>Fungi</taxon>
        <taxon>Dikarya</taxon>
        <taxon>Basidiomycota</taxon>
        <taxon>Pucciniomycotina</taxon>
        <taxon>Microbotryomycetes</taxon>
        <taxon>Sporidiobolales</taxon>
        <taxon>Sporidiobolaceae</taxon>
        <taxon>Rhodotorula</taxon>
    </lineage>
</organism>
<dbReference type="AlphaFoldDB" id="A0A194S167"/>
<reference evidence="3 4" key="1">
    <citation type="journal article" date="2015" name="Front. Microbiol.">
        <title>Genome sequence of the plant growth promoting endophytic yeast Rhodotorula graminis WP1.</title>
        <authorList>
            <person name="Firrincieli A."/>
            <person name="Otillar R."/>
            <person name="Salamov A."/>
            <person name="Schmutz J."/>
            <person name="Khan Z."/>
            <person name="Redman R.S."/>
            <person name="Fleck N.D."/>
            <person name="Lindquist E."/>
            <person name="Grigoriev I.V."/>
            <person name="Doty S.L."/>
        </authorList>
    </citation>
    <scope>NUCLEOTIDE SEQUENCE [LARGE SCALE GENOMIC DNA]</scope>
    <source>
        <strain evidence="3 4">WP1</strain>
    </source>
</reference>
<accession>A0A194S167</accession>
<dbReference type="InterPro" id="IPR037847">
    <property type="entry name" value="GRAMDC4"/>
</dbReference>
<dbReference type="Proteomes" id="UP000053890">
    <property type="component" value="Unassembled WGS sequence"/>
</dbReference>
<dbReference type="EMBL" id="KQ474080">
    <property type="protein sequence ID" value="KPV74290.1"/>
    <property type="molecule type" value="Genomic_DNA"/>
</dbReference>
<protein>
    <recommendedName>
        <fullName evidence="5">GRAM domain-containing protein</fullName>
    </recommendedName>
</protein>
<dbReference type="PANTHER" id="PTHR37402">
    <property type="entry name" value="GRAM DOMAIN-CONTAINING PROTEIN 4"/>
    <property type="match status" value="1"/>
</dbReference>
<keyword evidence="2" id="KW-1133">Transmembrane helix</keyword>
<evidence type="ECO:0000256" key="1">
    <source>
        <dbReference type="SAM" id="MobiDB-lite"/>
    </source>
</evidence>
<dbReference type="OrthoDB" id="1708389at2759"/>
<keyword evidence="2" id="KW-0812">Transmembrane</keyword>
<feature type="compositionally biased region" description="Pro residues" evidence="1">
    <location>
        <begin position="18"/>
        <end position="35"/>
    </location>
</feature>
<feature type="region of interest" description="Disordered" evidence="1">
    <location>
        <begin position="423"/>
        <end position="447"/>
    </location>
</feature>
<dbReference type="STRING" id="578459.A0A194S167"/>
<proteinExistence type="predicted"/>
<feature type="region of interest" description="Disordered" evidence="1">
    <location>
        <begin position="1"/>
        <end position="129"/>
    </location>
</feature>
<feature type="compositionally biased region" description="Pro residues" evidence="1">
    <location>
        <begin position="108"/>
        <end position="122"/>
    </location>
</feature>
<dbReference type="RefSeq" id="XP_018270339.1">
    <property type="nucleotide sequence ID" value="XM_018417165.1"/>
</dbReference>
<evidence type="ECO:0000313" key="4">
    <source>
        <dbReference type="Proteomes" id="UP000053890"/>
    </source>
</evidence>